<sequence length="95" mass="10324">MPATIRYLDHWTTAAPTPSGSSAGNCIGIDEGLEVRRLEVKKKKALDSLASSSAFSLPRIFTWAGIHCSIFFVMIFVDGLDDFVTDLAFSLLDGL</sequence>
<gene>
    <name evidence="2" type="ORF">TNCV_26001</name>
</gene>
<dbReference type="Proteomes" id="UP000887159">
    <property type="component" value="Unassembled WGS sequence"/>
</dbReference>
<proteinExistence type="predicted"/>
<reference evidence="2" key="1">
    <citation type="submission" date="2020-08" db="EMBL/GenBank/DDBJ databases">
        <title>Multicomponent nature underlies the extraordinary mechanical properties of spider dragline silk.</title>
        <authorList>
            <person name="Kono N."/>
            <person name="Nakamura H."/>
            <person name="Mori M."/>
            <person name="Yoshida Y."/>
            <person name="Ohtoshi R."/>
            <person name="Malay A.D."/>
            <person name="Moran D.A.P."/>
            <person name="Tomita M."/>
            <person name="Numata K."/>
            <person name="Arakawa K."/>
        </authorList>
    </citation>
    <scope>NUCLEOTIDE SEQUENCE</scope>
</reference>
<accession>A0A8X7BCB2</accession>
<dbReference type="EMBL" id="BMAU01021375">
    <property type="protein sequence ID" value="GFY26403.1"/>
    <property type="molecule type" value="Genomic_DNA"/>
</dbReference>
<feature type="transmembrane region" description="Helical" evidence="1">
    <location>
        <begin position="60"/>
        <end position="77"/>
    </location>
</feature>
<evidence type="ECO:0000313" key="2">
    <source>
        <dbReference type="EMBL" id="GFY26403.1"/>
    </source>
</evidence>
<protein>
    <submittedName>
        <fullName evidence="2">Uncharacterized protein</fullName>
    </submittedName>
</protein>
<keyword evidence="1" id="KW-0472">Membrane</keyword>
<comment type="caution">
    <text evidence="2">The sequence shown here is derived from an EMBL/GenBank/DDBJ whole genome shotgun (WGS) entry which is preliminary data.</text>
</comment>
<organism evidence="2 3">
    <name type="scientific">Trichonephila clavipes</name>
    <name type="common">Golden silk orbweaver</name>
    <name type="synonym">Nephila clavipes</name>
    <dbReference type="NCBI Taxonomy" id="2585209"/>
    <lineage>
        <taxon>Eukaryota</taxon>
        <taxon>Metazoa</taxon>
        <taxon>Ecdysozoa</taxon>
        <taxon>Arthropoda</taxon>
        <taxon>Chelicerata</taxon>
        <taxon>Arachnida</taxon>
        <taxon>Araneae</taxon>
        <taxon>Araneomorphae</taxon>
        <taxon>Entelegynae</taxon>
        <taxon>Araneoidea</taxon>
        <taxon>Nephilidae</taxon>
        <taxon>Trichonephila</taxon>
    </lineage>
</organism>
<keyword evidence="1" id="KW-1133">Transmembrane helix</keyword>
<evidence type="ECO:0000313" key="3">
    <source>
        <dbReference type="Proteomes" id="UP000887159"/>
    </source>
</evidence>
<name>A0A8X7BCB2_TRICX</name>
<keyword evidence="1" id="KW-0812">Transmembrane</keyword>
<keyword evidence="3" id="KW-1185">Reference proteome</keyword>
<evidence type="ECO:0000256" key="1">
    <source>
        <dbReference type="SAM" id="Phobius"/>
    </source>
</evidence>
<dbReference type="AlphaFoldDB" id="A0A8X7BCB2"/>